<organism evidence="2 3">
    <name type="scientific">Citrus clementina</name>
    <name type="common">Clementine</name>
    <name type="synonym">Citrus deliciosa x Citrus sinensis</name>
    <dbReference type="NCBI Taxonomy" id="85681"/>
    <lineage>
        <taxon>Eukaryota</taxon>
        <taxon>Viridiplantae</taxon>
        <taxon>Streptophyta</taxon>
        <taxon>Embryophyta</taxon>
        <taxon>Tracheophyta</taxon>
        <taxon>Spermatophyta</taxon>
        <taxon>Magnoliopsida</taxon>
        <taxon>eudicotyledons</taxon>
        <taxon>Gunneridae</taxon>
        <taxon>Pentapetalae</taxon>
        <taxon>rosids</taxon>
        <taxon>malvids</taxon>
        <taxon>Sapindales</taxon>
        <taxon>Rutaceae</taxon>
        <taxon>Aurantioideae</taxon>
        <taxon>Citrus</taxon>
    </lineage>
</organism>
<sequence>LTPEQIFVIANFILEVPSAIFDQLSSAHKIQYPLLSMLMSMASMIVCISELIDKVRSERVAWKWKEEKIIIPWLYYPPPSNKPFGSVTVFIGLFCSIFQCIYFHNNYLCLLP</sequence>
<dbReference type="AlphaFoldDB" id="V4UZN8"/>
<evidence type="ECO:0000313" key="3">
    <source>
        <dbReference type="Proteomes" id="UP000030687"/>
    </source>
</evidence>
<keyword evidence="1" id="KW-0812">Transmembrane</keyword>
<feature type="non-terminal residue" evidence="2">
    <location>
        <position position="1"/>
    </location>
</feature>
<gene>
    <name evidence="2" type="ORF">CICLE_v10003708mg</name>
</gene>
<keyword evidence="1" id="KW-1133">Transmembrane helix</keyword>
<dbReference type="Gramene" id="ESR44939">
    <property type="protein sequence ID" value="ESR44939"/>
    <property type="gene ID" value="CICLE_v10003708mg"/>
</dbReference>
<evidence type="ECO:0000256" key="1">
    <source>
        <dbReference type="SAM" id="Phobius"/>
    </source>
</evidence>
<feature type="transmembrane region" description="Helical" evidence="1">
    <location>
        <begin position="84"/>
        <end position="104"/>
    </location>
</feature>
<proteinExistence type="predicted"/>
<dbReference type="eggNOG" id="ENOG502SS1V">
    <property type="taxonomic scope" value="Eukaryota"/>
</dbReference>
<dbReference type="PANTHER" id="PTHR48473">
    <property type="entry name" value="TIR DOMAIN-CONTAINING PROTEIN"/>
    <property type="match status" value="1"/>
</dbReference>
<feature type="transmembrane region" description="Helical" evidence="1">
    <location>
        <begin position="30"/>
        <end position="52"/>
    </location>
</feature>
<accession>V4UZN8</accession>
<name>V4UZN8_CITCL</name>
<keyword evidence="3" id="KW-1185">Reference proteome</keyword>
<dbReference type="OMA" id="STEWIFL"/>
<dbReference type="Proteomes" id="UP000030687">
    <property type="component" value="Unassembled WGS sequence"/>
</dbReference>
<evidence type="ECO:0000313" key="2">
    <source>
        <dbReference type="EMBL" id="ESR44939.1"/>
    </source>
</evidence>
<dbReference type="PANTHER" id="PTHR48473:SF1">
    <property type="entry name" value="TIR DOMAIN-CONTAINING PROTEIN"/>
    <property type="match status" value="1"/>
</dbReference>
<keyword evidence="1" id="KW-0472">Membrane</keyword>
<dbReference type="KEGG" id="cic:CICLE_v10003708mg"/>
<dbReference type="InParanoid" id="V4UZN8"/>
<dbReference type="EMBL" id="KI536799">
    <property type="protein sequence ID" value="ESR44939.1"/>
    <property type="molecule type" value="Genomic_DNA"/>
</dbReference>
<reference evidence="2 3" key="1">
    <citation type="submission" date="2013-10" db="EMBL/GenBank/DDBJ databases">
        <authorList>
            <consortium name="International Citrus Genome Consortium"/>
            <person name="Jenkins J."/>
            <person name="Schmutz J."/>
            <person name="Prochnik S."/>
            <person name="Rokhsar D."/>
            <person name="Gmitter F."/>
            <person name="Ollitrault P."/>
            <person name="Machado M."/>
            <person name="Talon M."/>
            <person name="Wincker P."/>
            <person name="Jaillon O."/>
            <person name="Morgante M."/>
        </authorList>
    </citation>
    <scope>NUCLEOTIDE SEQUENCE</scope>
    <source>
        <strain evidence="3">cv. Clemenules</strain>
    </source>
</reference>
<protein>
    <submittedName>
        <fullName evidence="2">Uncharacterized protein</fullName>
    </submittedName>
</protein>